<dbReference type="InterPro" id="IPR015996">
    <property type="entry name" value="UCP028451"/>
</dbReference>
<protein>
    <submittedName>
        <fullName evidence="1">TIGR02453 family protein</fullName>
    </submittedName>
</protein>
<dbReference type="PANTHER" id="PTHR36452">
    <property type="entry name" value="CHROMOSOME 12, WHOLE GENOME SHOTGUN SEQUENCE"/>
    <property type="match status" value="1"/>
</dbReference>
<evidence type="ECO:0000313" key="2">
    <source>
        <dbReference type="Proteomes" id="UP000321798"/>
    </source>
</evidence>
<reference evidence="1 2" key="1">
    <citation type="submission" date="2019-07" db="EMBL/GenBank/DDBJ databases">
        <title>Whole genome shotgun sequence of Cellulomonas soli NBRC 109434.</title>
        <authorList>
            <person name="Hosoyama A."/>
            <person name="Uohara A."/>
            <person name="Ohji S."/>
            <person name="Ichikawa N."/>
        </authorList>
    </citation>
    <scope>NUCLEOTIDE SEQUENCE [LARGE SCALE GENOMIC DNA]</scope>
    <source>
        <strain evidence="1 2">NBRC 109434</strain>
    </source>
</reference>
<name>A0A512PCE3_9CELL</name>
<dbReference type="EMBL" id="BKAL01000004">
    <property type="protein sequence ID" value="GEP68880.1"/>
    <property type="molecule type" value="Genomic_DNA"/>
</dbReference>
<dbReference type="PIRSF" id="PIRSF028451">
    <property type="entry name" value="UCP028451"/>
    <property type="match status" value="1"/>
</dbReference>
<keyword evidence="2" id="KW-1185">Reference proteome</keyword>
<gene>
    <name evidence="1" type="ORF">CSO01_15950</name>
</gene>
<dbReference type="PANTHER" id="PTHR36452:SF1">
    <property type="entry name" value="DUF2461 DOMAIN-CONTAINING PROTEIN"/>
    <property type="match status" value="1"/>
</dbReference>
<evidence type="ECO:0000313" key="1">
    <source>
        <dbReference type="EMBL" id="GEP68880.1"/>
    </source>
</evidence>
<dbReference type="Proteomes" id="UP000321798">
    <property type="component" value="Unassembled WGS sequence"/>
</dbReference>
<dbReference type="OrthoDB" id="9794241at2"/>
<dbReference type="AlphaFoldDB" id="A0A512PCE3"/>
<dbReference type="Pfam" id="PF09365">
    <property type="entry name" value="DUF2461"/>
    <property type="match status" value="1"/>
</dbReference>
<comment type="caution">
    <text evidence="1">The sequence shown here is derived from an EMBL/GenBank/DDBJ whole genome shotgun (WGS) entry which is preliminary data.</text>
</comment>
<dbReference type="RefSeq" id="WP_146952636.1">
    <property type="nucleotide sequence ID" value="NZ_BAABBJ010000003.1"/>
</dbReference>
<organism evidence="1 2">
    <name type="scientific">Cellulomonas soli</name>
    <dbReference type="NCBI Taxonomy" id="931535"/>
    <lineage>
        <taxon>Bacteria</taxon>
        <taxon>Bacillati</taxon>
        <taxon>Actinomycetota</taxon>
        <taxon>Actinomycetes</taxon>
        <taxon>Micrococcales</taxon>
        <taxon>Cellulomonadaceae</taxon>
        <taxon>Cellulomonas</taxon>
    </lineage>
</organism>
<sequence length="217" mass="24056">MEFTGFGADALDFFDELTAHNDRAWWNAHKDRYLSSIADPMAALARTLEPEFGHAHVFRPQRDVRFSADKSPYKNHAALTCGTGSERAGGGTLYFHLDADGPMVGGGWWRPDAAHLRAFRAAIDDPGTAADLQTLLDGLAGHGVTLMDGDPVATAPRGWSRDHPQIELLRRRNLAVHRVHEPAPWLFTAELADVVAQDWRQVQRFVAWLEALPVRAS</sequence>
<dbReference type="NCBIfam" id="TIGR02453">
    <property type="entry name" value="TIGR02453 family protein"/>
    <property type="match status" value="1"/>
</dbReference>
<accession>A0A512PCE3</accession>
<dbReference type="InterPro" id="IPR012808">
    <property type="entry name" value="CHP02453"/>
</dbReference>
<proteinExistence type="predicted"/>